<protein>
    <submittedName>
        <fullName evidence="1">Uncharacterized protein</fullName>
    </submittedName>
</protein>
<feature type="non-terminal residue" evidence="1">
    <location>
        <position position="295"/>
    </location>
</feature>
<accession>A0ACC1K5H9</accession>
<organism evidence="1 2">
    <name type="scientific">Coemansia nantahalensis</name>
    <dbReference type="NCBI Taxonomy" id="2789366"/>
    <lineage>
        <taxon>Eukaryota</taxon>
        <taxon>Fungi</taxon>
        <taxon>Fungi incertae sedis</taxon>
        <taxon>Zoopagomycota</taxon>
        <taxon>Kickxellomycotina</taxon>
        <taxon>Kickxellomycetes</taxon>
        <taxon>Kickxellales</taxon>
        <taxon>Kickxellaceae</taxon>
        <taxon>Coemansia</taxon>
    </lineage>
</organism>
<dbReference type="Proteomes" id="UP001140234">
    <property type="component" value="Unassembled WGS sequence"/>
</dbReference>
<gene>
    <name evidence="1" type="ORF">IWQ57_001196</name>
</gene>
<feature type="non-terminal residue" evidence="1">
    <location>
        <position position="1"/>
    </location>
</feature>
<evidence type="ECO:0000313" key="2">
    <source>
        <dbReference type="Proteomes" id="UP001140234"/>
    </source>
</evidence>
<comment type="caution">
    <text evidence="1">The sequence shown here is derived from an EMBL/GenBank/DDBJ whole genome shotgun (WGS) entry which is preliminary data.</text>
</comment>
<dbReference type="EMBL" id="JANBUJ010000194">
    <property type="protein sequence ID" value="KAJ2773670.1"/>
    <property type="molecule type" value="Genomic_DNA"/>
</dbReference>
<proteinExistence type="predicted"/>
<keyword evidence="2" id="KW-1185">Reference proteome</keyword>
<reference evidence="1" key="1">
    <citation type="submission" date="2022-07" db="EMBL/GenBank/DDBJ databases">
        <title>Phylogenomic reconstructions and comparative analyses of Kickxellomycotina fungi.</title>
        <authorList>
            <person name="Reynolds N.K."/>
            <person name="Stajich J.E."/>
            <person name="Barry K."/>
            <person name="Grigoriev I.V."/>
            <person name="Crous P."/>
            <person name="Smith M.E."/>
        </authorList>
    </citation>
    <scope>NUCLEOTIDE SEQUENCE</scope>
    <source>
        <strain evidence="1">CBS 109366</strain>
    </source>
</reference>
<sequence>LRQQVPGLGVRGQDGAPVEPGHAHQRGVLQGPQLPDLGRVVCAAGVLLCHGVARPHRAAVELRPHLRAAHLCRPSLGRQLRALPPKLKVRRHGVQRQVGAPVGRAARQLRARLHRPHRLGRHGGCVAGRAHHGVCRRGPDRQRVGPRVRPPHGHADRPRGPRVLARLQPGGHAAAVGLGRRDRARLGRQALAHRQRAPDRRPAASRAPAAARGGGGPVRRRPGCHGRRWRRQERGQAAGARRQGQEARRRRHVEGQARRRQRRAAQDVADKEHARVQRGDDQVQPRHCHRPVCAV</sequence>
<evidence type="ECO:0000313" key="1">
    <source>
        <dbReference type="EMBL" id="KAJ2773670.1"/>
    </source>
</evidence>
<name>A0ACC1K5H9_9FUNG</name>